<accession>A0A9Q3SWS2</accession>
<reference evidence="2" key="1">
    <citation type="submission" date="2021-05" db="EMBL/GenBank/DDBJ databases">
        <title>Pangenome of Leuconostoc gelidum warrants species status for Leuconostoc gelidum subsp. gasicomitatum.</title>
        <authorList>
            <person name="Johansson P."/>
            <person name="Sade E."/>
            <person name="Hultman J."/>
            <person name="Auvinen P."/>
            <person name="Bjorkroth J."/>
        </authorList>
    </citation>
    <scope>NUCLEOTIDE SEQUENCE</scope>
    <source>
        <strain evidence="2">A.21.4</strain>
    </source>
</reference>
<dbReference type="Pfam" id="PF13302">
    <property type="entry name" value="Acetyltransf_3"/>
    <property type="match status" value="1"/>
</dbReference>
<dbReference type="GO" id="GO:0005737">
    <property type="term" value="C:cytoplasm"/>
    <property type="evidence" value="ECO:0007669"/>
    <property type="project" value="TreeGrafter"/>
</dbReference>
<dbReference type="EMBL" id="JAHBFI010000001">
    <property type="protein sequence ID" value="MBZ5961782.1"/>
    <property type="molecule type" value="Genomic_DNA"/>
</dbReference>
<evidence type="ECO:0000313" key="2">
    <source>
        <dbReference type="EMBL" id="MBZ5961782.1"/>
    </source>
</evidence>
<sequence>MFYFSKFIVGVHEVILSFPEENHAEALFAAITHDRETLSRFMPWSATTLTVSDERQFIRYARAQNAKYDLLVLTVLVDGLPVGMVDLHDINHVNHTAKIGYWLSTAVQGQGIITHAVSHLVAIACDKLSLHKIILEADSENNKSIAVANRLGFAFEAKLKDQIYYHGVYKDLNIYVQFNPSASANN</sequence>
<protein>
    <submittedName>
        <fullName evidence="2">GNAT family N-acetyltransferase</fullName>
    </submittedName>
</protein>
<dbReference type="SUPFAM" id="SSF55729">
    <property type="entry name" value="Acyl-CoA N-acyltransferases (Nat)"/>
    <property type="match status" value="1"/>
</dbReference>
<dbReference type="GO" id="GO:1990189">
    <property type="term" value="F:protein N-terminal-serine acetyltransferase activity"/>
    <property type="evidence" value="ECO:0007669"/>
    <property type="project" value="TreeGrafter"/>
</dbReference>
<dbReference type="InterPro" id="IPR000182">
    <property type="entry name" value="GNAT_dom"/>
</dbReference>
<comment type="caution">
    <text evidence="2">The sequence shown here is derived from an EMBL/GenBank/DDBJ whole genome shotgun (WGS) entry which is preliminary data.</text>
</comment>
<dbReference type="PROSITE" id="PS51186">
    <property type="entry name" value="GNAT"/>
    <property type="match status" value="1"/>
</dbReference>
<dbReference type="Proteomes" id="UP000752647">
    <property type="component" value="Unassembled WGS sequence"/>
</dbReference>
<evidence type="ECO:0000259" key="1">
    <source>
        <dbReference type="PROSITE" id="PS51186"/>
    </source>
</evidence>
<name>A0A9Q3SWS2_9LACO</name>
<evidence type="ECO:0000313" key="3">
    <source>
        <dbReference type="Proteomes" id="UP000752647"/>
    </source>
</evidence>
<dbReference type="PANTHER" id="PTHR43441:SF11">
    <property type="entry name" value="RIBOSOMAL-PROTEIN-SERINE ACETYLTRANSFERASE"/>
    <property type="match status" value="1"/>
</dbReference>
<organism evidence="2 3">
    <name type="scientific">Leuconostoc gasicomitatum</name>
    <dbReference type="NCBI Taxonomy" id="115778"/>
    <lineage>
        <taxon>Bacteria</taxon>
        <taxon>Bacillati</taxon>
        <taxon>Bacillota</taxon>
        <taxon>Bacilli</taxon>
        <taxon>Lactobacillales</taxon>
        <taxon>Lactobacillaceae</taxon>
        <taxon>Leuconostoc</taxon>
        <taxon>Leuconostoc gelidum group</taxon>
    </lineage>
</organism>
<dbReference type="GO" id="GO:0008999">
    <property type="term" value="F:protein-N-terminal-alanine acetyltransferase activity"/>
    <property type="evidence" value="ECO:0007669"/>
    <property type="project" value="TreeGrafter"/>
</dbReference>
<dbReference type="InterPro" id="IPR051908">
    <property type="entry name" value="Ribosomal_N-acetyltransferase"/>
</dbReference>
<feature type="domain" description="N-acetyltransferase" evidence="1">
    <location>
        <begin position="26"/>
        <end position="175"/>
    </location>
</feature>
<dbReference type="InterPro" id="IPR016181">
    <property type="entry name" value="Acyl_CoA_acyltransferase"/>
</dbReference>
<gene>
    <name evidence="2" type="ORF">KIJ12_01140</name>
</gene>
<proteinExistence type="predicted"/>
<dbReference type="AlphaFoldDB" id="A0A9Q3SWS2"/>
<dbReference type="PANTHER" id="PTHR43441">
    <property type="entry name" value="RIBOSOMAL-PROTEIN-SERINE ACETYLTRANSFERASE"/>
    <property type="match status" value="1"/>
</dbReference>
<dbReference type="RefSeq" id="WP_224132930.1">
    <property type="nucleotide sequence ID" value="NZ_CBCPIF010000001.1"/>
</dbReference>
<dbReference type="Gene3D" id="3.40.630.30">
    <property type="match status" value="1"/>
</dbReference>